<dbReference type="GO" id="GO:0005737">
    <property type="term" value="C:cytoplasm"/>
    <property type="evidence" value="ECO:0007669"/>
    <property type="project" value="TreeGrafter"/>
</dbReference>
<evidence type="ECO:0000256" key="8">
    <source>
        <dbReference type="ARBA" id="ARBA00023157"/>
    </source>
</evidence>
<keyword evidence="13" id="KW-1185">Reference proteome</keyword>
<organism evidence="12 13">
    <name type="scientific">Megalurothrips usitatus</name>
    <name type="common">bean blossom thrips</name>
    <dbReference type="NCBI Taxonomy" id="439358"/>
    <lineage>
        <taxon>Eukaryota</taxon>
        <taxon>Metazoa</taxon>
        <taxon>Ecdysozoa</taxon>
        <taxon>Arthropoda</taxon>
        <taxon>Hexapoda</taxon>
        <taxon>Insecta</taxon>
        <taxon>Pterygota</taxon>
        <taxon>Neoptera</taxon>
        <taxon>Paraneoptera</taxon>
        <taxon>Thysanoptera</taxon>
        <taxon>Terebrantia</taxon>
        <taxon>Thripoidea</taxon>
        <taxon>Thripidae</taxon>
        <taxon>Megalurothrips</taxon>
    </lineage>
</organism>
<accession>A0AAV7XMT2</accession>
<dbReference type="InterPro" id="IPR000566">
    <property type="entry name" value="Lipocln_cytosolic_FA-bd_dom"/>
</dbReference>
<evidence type="ECO:0000256" key="1">
    <source>
        <dbReference type="ARBA" id="ARBA00004613"/>
    </source>
</evidence>
<dbReference type="InterPro" id="IPR003057">
    <property type="entry name" value="Invtbrt_color"/>
</dbReference>
<evidence type="ECO:0000256" key="10">
    <source>
        <dbReference type="PIRNR" id="PIRNR036893"/>
    </source>
</evidence>
<evidence type="ECO:0000256" key="5">
    <source>
        <dbReference type="ARBA" id="ARBA00022525"/>
    </source>
</evidence>
<dbReference type="GO" id="GO:0006629">
    <property type="term" value="P:lipid metabolic process"/>
    <property type="evidence" value="ECO:0007669"/>
    <property type="project" value="TreeGrafter"/>
</dbReference>
<dbReference type="InterPro" id="IPR012674">
    <property type="entry name" value="Calycin"/>
</dbReference>
<evidence type="ECO:0000313" key="13">
    <source>
        <dbReference type="Proteomes" id="UP001075354"/>
    </source>
</evidence>
<evidence type="ECO:0000256" key="3">
    <source>
        <dbReference type="ARBA" id="ARBA00019890"/>
    </source>
</evidence>
<dbReference type="GO" id="GO:0008289">
    <property type="term" value="F:lipid binding"/>
    <property type="evidence" value="ECO:0007669"/>
    <property type="project" value="UniProtKB-KW"/>
</dbReference>
<name>A0AAV7XMT2_9NEOP</name>
<dbReference type="InterPro" id="IPR022271">
    <property type="entry name" value="Lipocalin_ApoD"/>
</dbReference>
<reference evidence="12" key="1">
    <citation type="submission" date="2022-12" db="EMBL/GenBank/DDBJ databases">
        <title>Chromosome-level genome assembly of the bean flower thrips Megalurothrips usitatus.</title>
        <authorList>
            <person name="Ma L."/>
            <person name="Liu Q."/>
            <person name="Li H."/>
            <person name="Cai W."/>
        </authorList>
    </citation>
    <scope>NUCLEOTIDE SEQUENCE</scope>
    <source>
        <strain evidence="12">Cailab_2022a</strain>
    </source>
</reference>
<evidence type="ECO:0000256" key="9">
    <source>
        <dbReference type="ARBA" id="ARBA00023180"/>
    </source>
</evidence>
<keyword evidence="7" id="KW-0446">Lipid-binding</keyword>
<dbReference type="FunFam" id="2.40.128.20:FF:000003">
    <property type="entry name" value="Apolipoprotein D"/>
    <property type="match status" value="1"/>
</dbReference>
<sequence length="192" mass="21221">MHAAAAAAALLVCLCLAGQGLAFDISPGACPKAPTVIKKHFNVHWYTGRWYEVEAYSQIWELGGKCSTAEYSLQKDGKVHVKNAMRFWLGNDITQEGYAEVTSENGDAELLVTFQVPIFGKRQANYWVLATDYETYSVVYSCTDLAGLIKFESAWILSRSPVLDDVSKVEVENAIKAAGLNRKAFKPTKQDC</sequence>
<comment type="caution">
    <text evidence="12">The sequence shown here is derived from an EMBL/GenBank/DDBJ whole genome shotgun (WGS) entry which is preliminary data.</text>
</comment>
<feature type="domain" description="Lipocalin/cytosolic fatty-acid binding" evidence="11">
    <location>
        <begin position="42"/>
        <end position="190"/>
    </location>
</feature>
<dbReference type="Pfam" id="PF08212">
    <property type="entry name" value="Lipocalin_2"/>
    <property type="match status" value="1"/>
</dbReference>
<evidence type="ECO:0000256" key="2">
    <source>
        <dbReference type="ARBA" id="ARBA00006889"/>
    </source>
</evidence>
<evidence type="ECO:0000256" key="6">
    <source>
        <dbReference type="ARBA" id="ARBA00022729"/>
    </source>
</evidence>
<comment type="similarity">
    <text evidence="2 10">Belongs to the calycin superfamily. Lipocalin family.</text>
</comment>
<evidence type="ECO:0000259" key="11">
    <source>
        <dbReference type="Pfam" id="PF08212"/>
    </source>
</evidence>
<evidence type="ECO:0000256" key="4">
    <source>
        <dbReference type="ARBA" id="ARBA00022448"/>
    </source>
</evidence>
<keyword evidence="9" id="KW-0325">Glycoprotein</keyword>
<dbReference type="GO" id="GO:0031409">
    <property type="term" value="F:pigment binding"/>
    <property type="evidence" value="ECO:0007669"/>
    <property type="project" value="InterPro"/>
</dbReference>
<evidence type="ECO:0000256" key="7">
    <source>
        <dbReference type="ARBA" id="ARBA00023121"/>
    </source>
</evidence>
<dbReference type="SUPFAM" id="SSF50814">
    <property type="entry name" value="Lipocalins"/>
    <property type="match status" value="1"/>
</dbReference>
<keyword evidence="8" id="KW-1015">Disulfide bond</keyword>
<keyword evidence="5" id="KW-0964">Secreted</keyword>
<keyword evidence="4" id="KW-0813">Transport</keyword>
<protein>
    <recommendedName>
        <fullName evidence="3">Apolipoprotein D</fullName>
    </recommendedName>
</protein>
<dbReference type="Gene3D" id="2.40.128.20">
    <property type="match status" value="1"/>
</dbReference>
<comment type="subcellular location">
    <subcellularLocation>
        <location evidence="1">Secreted</location>
    </subcellularLocation>
</comment>
<feature type="chain" id="PRO_5043115989" description="Apolipoprotein D" evidence="10">
    <location>
        <begin position="23"/>
        <end position="192"/>
    </location>
</feature>
<dbReference type="GO" id="GO:0005576">
    <property type="term" value="C:extracellular region"/>
    <property type="evidence" value="ECO:0007669"/>
    <property type="project" value="UniProtKB-SubCell"/>
</dbReference>
<evidence type="ECO:0000313" key="12">
    <source>
        <dbReference type="EMBL" id="KAJ1525949.1"/>
    </source>
</evidence>
<keyword evidence="6 10" id="KW-0732">Signal</keyword>
<proteinExistence type="inferred from homology"/>
<dbReference type="PRINTS" id="PR01273">
    <property type="entry name" value="INVTBRTCOLOR"/>
</dbReference>
<dbReference type="Proteomes" id="UP001075354">
    <property type="component" value="Chromosome 7"/>
</dbReference>
<dbReference type="GO" id="GO:0000302">
    <property type="term" value="P:response to reactive oxygen species"/>
    <property type="evidence" value="ECO:0007669"/>
    <property type="project" value="TreeGrafter"/>
</dbReference>
<dbReference type="EMBL" id="JAPTSV010000007">
    <property type="protein sequence ID" value="KAJ1525949.1"/>
    <property type="molecule type" value="Genomic_DNA"/>
</dbReference>
<dbReference type="AlphaFoldDB" id="A0AAV7XMT2"/>
<dbReference type="PANTHER" id="PTHR10612:SF62">
    <property type="entry name" value="LIPOCALIN_CYTOSOLIC FATTY-ACID BINDING DOMAIN-CONTAINING PROTEIN"/>
    <property type="match status" value="1"/>
</dbReference>
<gene>
    <name evidence="12" type="ORF">ONE63_009134</name>
</gene>
<feature type="signal peptide" evidence="10">
    <location>
        <begin position="1"/>
        <end position="22"/>
    </location>
</feature>
<dbReference type="PANTHER" id="PTHR10612">
    <property type="entry name" value="APOLIPOPROTEIN D"/>
    <property type="match status" value="1"/>
</dbReference>
<dbReference type="PIRSF" id="PIRSF036893">
    <property type="entry name" value="Lipocalin_ApoD"/>
    <property type="match status" value="1"/>
</dbReference>